<dbReference type="PROSITE" id="PS00201">
    <property type="entry name" value="FLAVODOXIN"/>
    <property type="match status" value="1"/>
</dbReference>
<evidence type="ECO:0000259" key="1">
    <source>
        <dbReference type="PROSITE" id="PS50902"/>
    </source>
</evidence>
<dbReference type="GO" id="GO:0016491">
    <property type="term" value="F:oxidoreductase activity"/>
    <property type="evidence" value="ECO:0007669"/>
    <property type="project" value="UniProtKB-ARBA"/>
</dbReference>
<dbReference type="EMBL" id="CP042905">
    <property type="protein sequence ID" value="QEE15173.1"/>
    <property type="molecule type" value="Genomic_DNA"/>
</dbReference>
<feature type="domain" description="4Fe-4S ferredoxin-type" evidence="2">
    <location>
        <begin position="217"/>
        <end position="247"/>
    </location>
</feature>
<sequence>MKICIFYFSGTGNTEIIAHLLQKELINLDAEVIEKKIENMIKKKTMVNTEKYDLIGIGYPIHAFNAPKIVYTFIQQLHNDKGKKLFTFRSSGDPFLHGGSTKLLRNQLEKKGFNVFNENLSIMPTNVLLKFNDNLNKQLYQLAQIRIKKLAQDIMKRKVSLERNNFILTLVSKIFSFMETTGAKWLGKRIIISDSCIKCFKCVRNCPTGNILLFGEAKDTIKFNCTCNLCMRCIYECPTNAIHFKYFRFFEIKQGYNINTILYNPNIKGNYLSSNTKGFFKHYADYFGL</sequence>
<dbReference type="SUPFAM" id="SSF54862">
    <property type="entry name" value="4Fe-4S ferredoxins"/>
    <property type="match status" value="1"/>
</dbReference>
<name>A0A5B9D7Z3_9ARCH</name>
<dbReference type="OrthoDB" id="2837at2157"/>
<dbReference type="GO" id="GO:0009055">
    <property type="term" value="F:electron transfer activity"/>
    <property type="evidence" value="ECO:0007669"/>
    <property type="project" value="InterPro"/>
</dbReference>
<dbReference type="Pfam" id="PF12838">
    <property type="entry name" value="Fer4_7"/>
    <property type="match status" value="1"/>
</dbReference>
<dbReference type="InterPro" id="IPR029039">
    <property type="entry name" value="Flavoprotein-like_sf"/>
</dbReference>
<dbReference type="InterPro" id="IPR026816">
    <property type="entry name" value="Flavodoxin_dom"/>
</dbReference>
<evidence type="ECO:0000313" key="4">
    <source>
        <dbReference type="Proteomes" id="UP000321408"/>
    </source>
</evidence>
<keyword evidence="4" id="KW-1185">Reference proteome</keyword>
<proteinExistence type="predicted"/>
<gene>
    <name evidence="3" type="ORF">DSAG12_00997</name>
</gene>
<feature type="domain" description="Flavodoxin-like" evidence="1">
    <location>
        <begin position="3"/>
        <end position="151"/>
    </location>
</feature>
<dbReference type="PROSITE" id="PS51379">
    <property type="entry name" value="4FE4S_FER_2"/>
    <property type="match status" value="2"/>
</dbReference>
<dbReference type="Gene3D" id="3.40.50.360">
    <property type="match status" value="1"/>
</dbReference>
<dbReference type="InterPro" id="IPR047964">
    <property type="entry name" value="EFR1-like"/>
</dbReference>
<protein>
    <submittedName>
        <fullName evidence="3">EFR1 family ferrodoxin</fullName>
    </submittedName>
</protein>
<dbReference type="KEGG" id="psyt:DSAG12_00997"/>
<dbReference type="Proteomes" id="UP000321408">
    <property type="component" value="Chromosome"/>
</dbReference>
<dbReference type="Pfam" id="PF12724">
    <property type="entry name" value="Flavodoxin_5"/>
    <property type="match status" value="1"/>
</dbReference>
<evidence type="ECO:0000313" key="3">
    <source>
        <dbReference type="EMBL" id="QEE15173.1"/>
    </source>
</evidence>
<dbReference type="AlphaFoldDB" id="A0A5B9D7Z3"/>
<dbReference type="GeneID" id="41328996"/>
<dbReference type="InterPro" id="IPR001226">
    <property type="entry name" value="Flavodoxin_CS"/>
</dbReference>
<evidence type="ECO:0000259" key="2">
    <source>
        <dbReference type="PROSITE" id="PS51379"/>
    </source>
</evidence>
<dbReference type="InterPro" id="IPR008254">
    <property type="entry name" value="Flavodoxin/NO_synth"/>
</dbReference>
<dbReference type="SUPFAM" id="SSF52218">
    <property type="entry name" value="Flavoproteins"/>
    <property type="match status" value="1"/>
</dbReference>
<dbReference type="RefSeq" id="WP_147662094.1">
    <property type="nucleotide sequence ID" value="NZ_CP042905.2"/>
</dbReference>
<dbReference type="GO" id="GO:0010181">
    <property type="term" value="F:FMN binding"/>
    <property type="evidence" value="ECO:0007669"/>
    <property type="project" value="InterPro"/>
</dbReference>
<dbReference type="InterPro" id="IPR017896">
    <property type="entry name" value="4Fe4S_Fe-S-bd"/>
</dbReference>
<organism evidence="3 4">
    <name type="scientific">Promethearchaeum syntrophicum</name>
    <dbReference type="NCBI Taxonomy" id="2594042"/>
    <lineage>
        <taxon>Archaea</taxon>
        <taxon>Promethearchaeati</taxon>
        <taxon>Promethearchaeota</taxon>
        <taxon>Promethearchaeia</taxon>
        <taxon>Promethearchaeales</taxon>
        <taxon>Promethearchaeaceae</taxon>
        <taxon>Promethearchaeum</taxon>
    </lineage>
</organism>
<feature type="domain" description="4Fe-4S ferredoxin-type" evidence="2">
    <location>
        <begin position="187"/>
        <end position="216"/>
    </location>
</feature>
<dbReference type="InterPro" id="IPR017900">
    <property type="entry name" value="4Fe4S_Fe_S_CS"/>
</dbReference>
<dbReference type="NCBIfam" id="NF038196">
    <property type="entry name" value="ferrodoxin_EFR1"/>
    <property type="match status" value="1"/>
</dbReference>
<accession>A0A5B9D7Z3</accession>
<dbReference type="Gene3D" id="3.30.70.20">
    <property type="match status" value="1"/>
</dbReference>
<reference evidence="3 4" key="1">
    <citation type="journal article" date="2020" name="Nature">
        <title>Isolation of an archaeon at the prokaryote-eukaryote interface.</title>
        <authorList>
            <person name="Imachi H."/>
            <person name="Nobu M.K."/>
            <person name="Nakahara N."/>
            <person name="Morono Y."/>
            <person name="Ogawara M."/>
            <person name="Takaki Y."/>
            <person name="Takano Y."/>
            <person name="Uematsu K."/>
            <person name="Ikuta T."/>
            <person name="Ito M."/>
            <person name="Matsui Y."/>
            <person name="Miyazaki M."/>
            <person name="Murata K."/>
            <person name="Saito Y."/>
            <person name="Sakai S."/>
            <person name="Song C."/>
            <person name="Tasumi E."/>
            <person name="Yamanaka Y."/>
            <person name="Yamaguchi T."/>
            <person name="Kamagata Y."/>
            <person name="Tamaki H."/>
            <person name="Takai K."/>
        </authorList>
    </citation>
    <scope>NUCLEOTIDE SEQUENCE [LARGE SCALE GENOMIC DNA]</scope>
    <source>
        <strain evidence="3 4">MK-D1</strain>
    </source>
</reference>
<dbReference type="PROSITE" id="PS50902">
    <property type="entry name" value="FLAVODOXIN_LIKE"/>
    <property type="match status" value="1"/>
</dbReference>
<dbReference type="PROSITE" id="PS00198">
    <property type="entry name" value="4FE4S_FER_1"/>
    <property type="match status" value="1"/>
</dbReference>
<reference evidence="3 4" key="2">
    <citation type="journal article" date="2024" name="Int. J. Syst. Evol. Microbiol.">
        <title>Promethearchaeum syntrophicum gen. nov., sp. nov., an anaerobic, obligately syntrophic archaeon, the first isolate of the lineage 'Asgard' archaea, and proposal of the new archaeal phylum Promethearchaeota phyl. nov. and kingdom Promethearchaeati regn. nov.</title>
        <authorList>
            <person name="Imachi H."/>
            <person name="Nobu M.K."/>
            <person name="Kato S."/>
            <person name="Takaki Y."/>
            <person name="Miyazaki M."/>
            <person name="Miyata M."/>
            <person name="Ogawara M."/>
            <person name="Saito Y."/>
            <person name="Sakai S."/>
            <person name="Tahara Y.O."/>
            <person name="Takano Y."/>
            <person name="Tasumi E."/>
            <person name="Uematsu K."/>
            <person name="Yoshimura T."/>
            <person name="Itoh T."/>
            <person name="Ohkuma M."/>
            <person name="Takai K."/>
        </authorList>
    </citation>
    <scope>NUCLEOTIDE SEQUENCE [LARGE SCALE GENOMIC DNA]</scope>
    <source>
        <strain evidence="3 4">MK-D1</strain>
    </source>
</reference>